<comment type="caution">
    <text evidence="1">The sequence shown here is derived from an EMBL/GenBank/DDBJ whole genome shotgun (WGS) entry which is preliminary data.</text>
</comment>
<gene>
    <name evidence="1" type="ORF">A33Q_1782</name>
</gene>
<evidence type="ECO:0008006" key="3">
    <source>
        <dbReference type="Google" id="ProtNLM"/>
    </source>
</evidence>
<dbReference type="STRING" id="1189612.A33Q_1782"/>
<evidence type="ECO:0000313" key="2">
    <source>
        <dbReference type="Proteomes" id="UP000006073"/>
    </source>
</evidence>
<sequence>MVYLAQRLGYTTDDQTYNLVKKSEEVAKILRGLIKSLNLKG</sequence>
<dbReference type="SUPFAM" id="SSF158446">
    <property type="entry name" value="IVS-encoded protein-like"/>
    <property type="match status" value="1"/>
</dbReference>
<keyword evidence="2" id="KW-1185">Reference proteome</keyword>
<dbReference type="InterPro" id="IPR036583">
    <property type="entry name" value="23S_rRNA_IVS_sf"/>
</dbReference>
<dbReference type="EMBL" id="ALWO02000030">
    <property type="protein sequence ID" value="EOZ97134.1"/>
    <property type="molecule type" value="Genomic_DNA"/>
</dbReference>
<name>S2DE06_INDAL</name>
<accession>S2DE06</accession>
<protein>
    <recommendedName>
        <fullName evidence="3">Four helix bundle protein</fullName>
    </recommendedName>
</protein>
<organism evidence="1 2">
    <name type="scientific">Indibacter alkaliphilus (strain CCUG 57479 / KCTC 22604 / LW1)</name>
    <dbReference type="NCBI Taxonomy" id="1189612"/>
    <lineage>
        <taxon>Bacteria</taxon>
        <taxon>Pseudomonadati</taxon>
        <taxon>Bacteroidota</taxon>
        <taxon>Cytophagia</taxon>
        <taxon>Cytophagales</taxon>
        <taxon>Cyclobacteriaceae</taxon>
    </lineage>
</organism>
<reference evidence="1 2" key="1">
    <citation type="journal article" date="2013" name="Genome Announc.">
        <title>Draft Genome Sequence of Indibacter alkaliphilus Strain LW1T, Isolated from Lonar Lake, a Haloalkaline Lake in the Buldana District of Maharashtra, India.</title>
        <authorList>
            <person name="Singh A."/>
            <person name="Kumar Jangir P."/>
            <person name="Sharma R."/>
            <person name="Singh A."/>
            <person name="Kumar Pinnaka A."/>
            <person name="Shivaji S."/>
        </authorList>
    </citation>
    <scope>NUCLEOTIDE SEQUENCE [LARGE SCALE GENOMIC DNA]</scope>
    <source>
        <strain evidence="2">CCUG 57479 / KCTC 22604 / LW1</strain>
    </source>
</reference>
<dbReference type="AlphaFoldDB" id="S2DE06"/>
<evidence type="ECO:0000313" key="1">
    <source>
        <dbReference type="EMBL" id="EOZ97134.1"/>
    </source>
</evidence>
<dbReference type="Proteomes" id="UP000006073">
    <property type="component" value="Unassembled WGS sequence"/>
</dbReference>
<proteinExistence type="predicted"/>